<dbReference type="PANTHER" id="PTHR43758">
    <property type="entry name" value="7,8-DIHYDRO-8-OXOGUANINE TRIPHOSPHATASE"/>
    <property type="match status" value="1"/>
</dbReference>
<dbReference type="InterPro" id="IPR015797">
    <property type="entry name" value="NUDIX_hydrolase-like_dom_sf"/>
</dbReference>
<keyword evidence="5" id="KW-0460">Magnesium</keyword>
<evidence type="ECO:0000256" key="1">
    <source>
        <dbReference type="ARBA" id="ARBA00001946"/>
    </source>
</evidence>
<dbReference type="InterPro" id="IPR020084">
    <property type="entry name" value="NUDIX_hydrolase_CS"/>
</dbReference>
<dbReference type="SUPFAM" id="SSF55811">
    <property type="entry name" value="Nudix"/>
    <property type="match status" value="1"/>
</dbReference>
<dbReference type="PROSITE" id="PS51462">
    <property type="entry name" value="NUDIX"/>
    <property type="match status" value="1"/>
</dbReference>
<evidence type="ECO:0000256" key="3">
    <source>
        <dbReference type="ARBA" id="ARBA00022723"/>
    </source>
</evidence>
<dbReference type="Proteomes" id="UP000249046">
    <property type="component" value="Unassembled WGS sequence"/>
</dbReference>
<dbReference type="GO" id="GO:0008413">
    <property type="term" value="F:8-oxo-7,8-dihydroguanosine triphosphate pyrophosphatase activity"/>
    <property type="evidence" value="ECO:0007669"/>
    <property type="project" value="InterPro"/>
</dbReference>
<evidence type="ECO:0000313" key="8">
    <source>
        <dbReference type="Proteomes" id="UP000249046"/>
    </source>
</evidence>
<keyword evidence="4" id="KW-0378">Hydrolase</keyword>
<dbReference type="GO" id="GO:0006281">
    <property type="term" value="P:DNA repair"/>
    <property type="evidence" value="ECO:0007669"/>
    <property type="project" value="InterPro"/>
</dbReference>
<dbReference type="Gene3D" id="3.90.79.10">
    <property type="entry name" value="Nucleoside Triphosphate Pyrophosphohydrolase"/>
    <property type="match status" value="1"/>
</dbReference>
<evidence type="ECO:0000313" key="7">
    <source>
        <dbReference type="EMBL" id="PZQ14004.1"/>
    </source>
</evidence>
<comment type="caution">
    <text evidence="7">The sequence shown here is derived from an EMBL/GenBank/DDBJ whole genome shotgun (WGS) entry which is preliminary data.</text>
</comment>
<accession>A0A2W5KE58</accession>
<dbReference type="FunFam" id="3.90.79.10:FF:000061">
    <property type="entry name" value="7,8-dihydro-8-oxoguanine-triphosphatase"/>
    <property type="match status" value="1"/>
</dbReference>
<dbReference type="PANTHER" id="PTHR43758:SF2">
    <property type="entry name" value="OXIDIZED PURINE NUCLEOSIDE TRIPHOSPHATE HYDROLASE"/>
    <property type="match status" value="1"/>
</dbReference>
<dbReference type="PRINTS" id="PR01402">
    <property type="entry name" value="MUTATORMUTX"/>
</dbReference>
<organism evidence="7 8">
    <name type="scientific">Rhodanobacter denitrificans</name>
    <dbReference type="NCBI Taxonomy" id="666685"/>
    <lineage>
        <taxon>Bacteria</taxon>
        <taxon>Pseudomonadati</taxon>
        <taxon>Pseudomonadota</taxon>
        <taxon>Gammaproteobacteria</taxon>
        <taxon>Lysobacterales</taxon>
        <taxon>Rhodanobacteraceae</taxon>
        <taxon>Rhodanobacter</taxon>
    </lineage>
</organism>
<sequence>MPYTPIVATLGYVLSPDRSKVLLVHRNARPDDQHLGKYNGLGGKMEPDEDIVACMRREIREEAGIECTGLRLRGTISWPGFGKRGEDWLGFVFLIDRYEGEPLGENPEGTLEWVAIERILELPLWDGDRHFLPLVFDADPRAFHGVMPYRDGRMVSWTHSRI</sequence>
<reference evidence="7 8" key="1">
    <citation type="submission" date="2017-08" db="EMBL/GenBank/DDBJ databases">
        <title>Infants hospitalized years apart are colonized by the same room-sourced microbial strains.</title>
        <authorList>
            <person name="Brooks B."/>
            <person name="Olm M.R."/>
            <person name="Firek B.A."/>
            <person name="Baker R."/>
            <person name="Thomas B.C."/>
            <person name="Morowitz M.J."/>
            <person name="Banfield J.F."/>
        </authorList>
    </citation>
    <scope>NUCLEOTIDE SEQUENCE [LARGE SCALE GENOMIC DNA]</scope>
    <source>
        <strain evidence="7">S2_005_003_R2_42</strain>
    </source>
</reference>
<dbReference type="EMBL" id="QFPO01000008">
    <property type="protein sequence ID" value="PZQ14004.1"/>
    <property type="molecule type" value="Genomic_DNA"/>
</dbReference>
<evidence type="ECO:0000256" key="2">
    <source>
        <dbReference type="ARBA" id="ARBA00005582"/>
    </source>
</evidence>
<gene>
    <name evidence="7" type="ORF">DI564_10560</name>
</gene>
<comment type="similarity">
    <text evidence="2">Belongs to the Nudix hydrolase family.</text>
</comment>
<dbReference type="CDD" id="cd18886">
    <property type="entry name" value="NUDIX_MutT_Nudt1"/>
    <property type="match status" value="1"/>
</dbReference>
<evidence type="ECO:0000256" key="5">
    <source>
        <dbReference type="ARBA" id="ARBA00022842"/>
    </source>
</evidence>
<dbReference type="Pfam" id="PF00293">
    <property type="entry name" value="NUDIX"/>
    <property type="match status" value="1"/>
</dbReference>
<comment type="cofactor">
    <cofactor evidence="1">
        <name>Mg(2+)</name>
        <dbReference type="ChEBI" id="CHEBI:18420"/>
    </cofactor>
</comment>
<feature type="domain" description="Nudix hydrolase" evidence="6">
    <location>
        <begin position="4"/>
        <end position="137"/>
    </location>
</feature>
<dbReference type="InterPro" id="IPR000086">
    <property type="entry name" value="NUDIX_hydrolase_dom"/>
</dbReference>
<protein>
    <submittedName>
        <fullName evidence="7">7,8-dihydro-8-oxoguanine triphosphatase</fullName>
    </submittedName>
</protein>
<dbReference type="AlphaFoldDB" id="A0A2W5KE58"/>
<dbReference type="GO" id="GO:0046872">
    <property type="term" value="F:metal ion binding"/>
    <property type="evidence" value="ECO:0007669"/>
    <property type="project" value="UniProtKB-KW"/>
</dbReference>
<name>A0A2W5KE58_9GAMM</name>
<evidence type="ECO:0000256" key="4">
    <source>
        <dbReference type="ARBA" id="ARBA00022801"/>
    </source>
</evidence>
<evidence type="ECO:0000259" key="6">
    <source>
        <dbReference type="PROSITE" id="PS51462"/>
    </source>
</evidence>
<keyword evidence="3" id="KW-0479">Metal-binding</keyword>
<dbReference type="GO" id="GO:0005737">
    <property type="term" value="C:cytoplasm"/>
    <property type="evidence" value="ECO:0007669"/>
    <property type="project" value="TreeGrafter"/>
</dbReference>
<dbReference type="PROSITE" id="PS00893">
    <property type="entry name" value="NUDIX_BOX"/>
    <property type="match status" value="1"/>
</dbReference>
<dbReference type="InterPro" id="IPR003562">
    <property type="entry name" value="Mutator_MutX_prot"/>
</dbReference>
<proteinExistence type="inferred from homology"/>